<dbReference type="Proteomes" id="UP000000231">
    <property type="component" value="Chromosome"/>
</dbReference>
<accession>A4SY57</accession>
<dbReference type="AlphaFoldDB" id="A4SY57"/>
<sequence>MLLRERYPAGKFKDGKDYPAVDELKPLSLLNASISTLFQYTGKDELMPPPERSRPRKEVQAAALLNAIQSKSYWEEEWVGFWRDHFSVYGYEQNVGAFLPHWENEVIRKNAFGNFRQFLEASATHPCMLYYLNNKSSRAGSANENYARELFELHTLGRDAYLNNLYAQWREVPGALQGKPKGYIDQDVYEAARAFTGWTVEDGTGIGGGQSLPKTGQFIYLESWHDNYQKRILATEFEPYSGPMKDGKKVLDLCASHPATAHHLMRKLIKRMINDEPSEKMIQSAQAVFIDHRNSPNQLSILSKHVAKLASTIPEQGRQKVRKPMRLAAAFINAVNLPFDISEGKIMGQVESAGPALYGWVSPEGPPDGLQWNLSAAYLRQRMNLIQGLSENWWGTGEWNPFSDLPPGPTYSQLLSRWEKPLFGRPRPELSEALTCSQGLTGFERVSDIKVARKMVGYLACSPSFQTEAIEPDFSAGERA</sequence>
<dbReference type="InterPro" id="IPR014917">
    <property type="entry name" value="DUF1800"/>
</dbReference>
<evidence type="ECO:0000313" key="2">
    <source>
        <dbReference type="Proteomes" id="UP000000231"/>
    </source>
</evidence>
<dbReference type="Pfam" id="PF08811">
    <property type="entry name" value="DUF1800"/>
    <property type="match status" value="1"/>
</dbReference>
<dbReference type="EMBL" id="CP000655">
    <property type="protein sequence ID" value="ABP34421.1"/>
    <property type="molecule type" value="Genomic_DNA"/>
</dbReference>
<keyword evidence="2" id="KW-1185">Reference proteome</keyword>
<organism evidence="1 2">
    <name type="scientific">Polynucleobacter asymbioticus (strain DSM 18221 / CIP 109841 / QLW-P1DMWA-1)</name>
    <name type="common">Polynucleobacter necessarius subsp. asymbioticus</name>
    <dbReference type="NCBI Taxonomy" id="312153"/>
    <lineage>
        <taxon>Bacteria</taxon>
        <taxon>Pseudomonadati</taxon>
        <taxon>Pseudomonadota</taxon>
        <taxon>Betaproteobacteria</taxon>
        <taxon>Burkholderiales</taxon>
        <taxon>Burkholderiaceae</taxon>
        <taxon>Polynucleobacter</taxon>
    </lineage>
</organism>
<dbReference type="eggNOG" id="COG5267">
    <property type="taxonomic scope" value="Bacteria"/>
</dbReference>
<dbReference type="HOGENOM" id="CLU_026001_0_0_4"/>
<dbReference type="KEGG" id="pnu:Pnuc_1206"/>
<proteinExistence type="predicted"/>
<name>A4SY57_POLAQ</name>
<gene>
    <name evidence="1" type="ordered locus">Pnuc_1206</name>
</gene>
<reference evidence="1 2" key="1">
    <citation type="journal article" date="2012" name="Stand. Genomic Sci.">
        <title>Complete genome sequence of Polynucleobacter necessarius subsp. asymbioticus type strain (QLW-P1DMWA-1(T)).</title>
        <authorList>
            <person name="Meincke L."/>
            <person name="Copeland A."/>
            <person name="Lapidus A."/>
            <person name="Lucas S."/>
            <person name="Berry K.W."/>
            <person name="Del Rio T.G."/>
            <person name="Hammon N."/>
            <person name="Dalin E."/>
            <person name="Tice H."/>
            <person name="Pitluck S."/>
            <person name="Richardson P."/>
            <person name="Bruce D."/>
            <person name="Goodwin L."/>
            <person name="Han C."/>
            <person name="Tapia R."/>
            <person name="Detter J.C."/>
            <person name="Schmutz J."/>
            <person name="Brettin T."/>
            <person name="Larimer F."/>
            <person name="Land M."/>
            <person name="Hauser L."/>
            <person name="Kyrpides N.C."/>
            <person name="Ivanova N."/>
            <person name="Goker M."/>
            <person name="Woyke T."/>
            <person name="Wu Q.L."/>
            <person name="Pockl M."/>
            <person name="Hahn M.W."/>
            <person name="Klenk H.P."/>
        </authorList>
    </citation>
    <scope>NUCLEOTIDE SEQUENCE [LARGE SCALE GENOMIC DNA]</scope>
    <source>
        <strain evidence="2">DSM 18221 / CIP 109841 / QLW-P1DMWA-1</strain>
    </source>
</reference>
<protein>
    <recommendedName>
        <fullName evidence="3">DUF1800 domain-containing protein</fullName>
    </recommendedName>
</protein>
<evidence type="ECO:0000313" key="1">
    <source>
        <dbReference type="EMBL" id="ABP34421.1"/>
    </source>
</evidence>
<evidence type="ECO:0008006" key="3">
    <source>
        <dbReference type="Google" id="ProtNLM"/>
    </source>
</evidence>